<sequence>TFAVAAPIITRPVRRKMLSMFGRSGLHAAAASLALGATLPASAQTAAPTPAPSATPARLQIQPVALPLPTVTPDQADQLRRIIVQGRIGQGLRYSSAAAEILPADDADRDGHLLEILRATLGGDDDVAEILVVLRRDVGIRLRGRRRGGARRRLGQRRHCRRHGGTEQKRGPQADPRIVQHYPLPSH</sequence>
<accession>A0ABW8YH51</accession>
<keyword evidence="4" id="KW-1185">Reference proteome</keyword>
<evidence type="ECO:0000313" key="4">
    <source>
        <dbReference type="Proteomes" id="UP001629059"/>
    </source>
</evidence>
<feature type="chain" id="PRO_5045420785" evidence="2">
    <location>
        <begin position="44"/>
        <end position="187"/>
    </location>
</feature>
<dbReference type="EMBL" id="JBELQB010000055">
    <property type="protein sequence ID" value="MFL9839314.1"/>
    <property type="molecule type" value="Genomic_DNA"/>
</dbReference>
<organism evidence="3 4">
    <name type="scientific">Flavobacterium rhizophilum</name>
    <dbReference type="NCBI Taxonomy" id="3163296"/>
    <lineage>
        <taxon>Bacteria</taxon>
        <taxon>Pseudomonadati</taxon>
        <taxon>Bacteroidota</taxon>
        <taxon>Flavobacteriia</taxon>
        <taxon>Flavobacteriales</taxon>
        <taxon>Flavobacteriaceae</taxon>
        <taxon>Flavobacterium</taxon>
    </lineage>
</organism>
<keyword evidence="2" id="KW-0732">Signal</keyword>
<feature type="signal peptide" evidence="2">
    <location>
        <begin position="1"/>
        <end position="43"/>
    </location>
</feature>
<protein>
    <submittedName>
        <fullName evidence="3">Uncharacterized protein</fullName>
    </submittedName>
</protein>
<evidence type="ECO:0000256" key="2">
    <source>
        <dbReference type="SAM" id="SignalP"/>
    </source>
</evidence>
<proteinExistence type="predicted"/>
<dbReference type="RefSeq" id="WP_408076260.1">
    <property type="nucleotide sequence ID" value="NZ_JBELQB010000055.1"/>
</dbReference>
<gene>
    <name evidence="3" type="ORF">ABS768_17685</name>
</gene>
<feature type="compositionally biased region" description="Basic residues" evidence="1">
    <location>
        <begin position="146"/>
        <end position="163"/>
    </location>
</feature>
<dbReference type="Proteomes" id="UP001629059">
    <property type="component" value="Unassembled WGS sequence"/>
</dbReference>
<name>A0ABW8YH51_9FLAO</name>
<feature type="non-terminal residue" evidence="3">
    <location>
        <position position="187"/>
    </location>
</feature>
<feature type="non-terminal residue" evidence="3">
    <location>
        <position position="1"/>
    </location>
</feature>
<evidence type="ECO:0000313" key="3">
    <source>
        <dbReference type="EMBL" id="MFL9839314.1"/>
    </source>
</evidence>
<evidence type="ECO:0000256" key="1">
    <source>
        <dbReference type="SAM" id="MobiDB-lite"/>
    </source>
</evidence>
<reference evidence="3 4" key="1">
    <citation type="submission" date="2024-06" db="EMBL/GenBank/DDBJ databases">
        <authorList>
            <person name="Kaempfer P."/>
            <person name="Viver T."/>
        </authorList>
    </citation>
    <scope>NUCLEOTIDE SEQUENCE [LARGE SCALE GENOMIC DNA]</scope>
    <source>
        <strain evidence="3 4">ST-75</strain>
    </source>
</reference>
<comment type="caution">
    <text evidence="3">The sequence shown here is derived from an EMBL/GenBank/DDBJ whole genome shotgun (WGS) entry which is preliminary data.</text>
</comment>
<feature type="region of interest" description="Disordered" evidence="1">
    <location>
        <begin position="146"/>
        <end position="187"/>
    </location>
</feature>